<reference evidence="12" key="2">
    <citation type="submission" date="2021-01" db="UniProtKB">
        <authorList>
            <consortium name="EnsemblMetazoa"/>
        </authorList>
    </citation>
    <scope>IDENTIFICATION</scope>
</reference>
<dbReference type="GO" id="GO:0007188">
    <property type="term" value="P:adenylate cyclase-modulating G protein-coupled receptor signaling pathway"/>
    <property type="evidence" value="ECO:0000318"/>
    <property type="project" value="GO_Central"/>
</dbReference>
<feature type="region of interest" description="Disordered" evidence="9">
    <location>
        <begin position="262"/>
        <end position="295"/>
    </location>
</feature>
<evidence type="ECO:0000256" key="8">
    <source>
        <dbReference type="ARBA" id="ARBA00023224"/>
    </source>
</evidence>
<sequence>MEFSLHHRRVYRDGSLSIAALSDSTAAIEMNATNYTTGDYLEDGFIMTLSGKVLVGIVCGILLLVVLVGNTFVVVAVAKFRRLRTPANALLLNLAIADVTVSVFVMTFSTMRLLSDGHWLLGTFMCKFWMSMDVLCCTASILTLCMISLDKYWAITRPLSYHSDMSWRRTGYMVTFVWGCSGIISFVPIFTGLYAKDRSNISTDDICGVNFSVNRYYAVVSSMTSFYVPLAVMIFTYCHIYFIARSQAIRIKEEMSRTEYLGRTSPSQSMRASMPCAGTAENGDHPPVEPNRRRSRSITREYKAVRTLGLIMGCFILSWLPFFLMYLIMNFCTTCHLSFHAENAITWLGYANSLMNPLIYNFRNRDFRYAFRVIAHRILKALTFGYLDNKKGVYPKNASSHHRFSTSSNGHPNGSPLLCASGIKLNSVKRQSEGRISCGGNGVRDEIPCQILPEDDILNCSPNREDEGEKATLREEDESDHSL</sequence>
<dbReference type="SUPFAM" id="SSF81321">
    <property type="entry name" value="Family A G protein-coupled receptor-like"/>
    <property type="match status" value="1"/>
</dbReference>
<dbReference type="SMART" id="SM01381">
    <property type="entry name" value="7TM_GPCR_Srsx"/>
    <property type="match status" value="1"/>
</dbReference>
<evidence type="ECO:0000313" key="12">
    <source>
        <dbReference type="EnsemblMetazoa" id="XP_003727666"/>
    </source>
</evidence>
<dbReference type="GO" id="GO:0030594">
    <property type="term" value="F:neurotransmitter receptor activity"/>
    <property type="evidence" value="ECO:0000318"/>
    <property type="project" value="GO_Central"/>
</dbReference>
<feature type="transmembrane region" description="Helical" evidence="10">
    <location>
        <begin position="170"/>
        <end position="195"/>
    </location>
</feature>
<keyword evidence="3 10" id="KW-0812">Transmembrane</keyword>
<dbReference type="OrthoDB" id="10066012at2759"/>
<dbReference type="PRINTS" id="PR00237">
    <property type="entry name" value="GPCRRHODOPSN"/>
</dbReference>
<keyword evidence="2" id="KW-1003">Cell membrane</keyword>
<dbReference type="GO" id="GO:0005886">
    <property type="term" value="C:plasma membrane"/>
    <property type="evidence" value="ECO:0000318"/>
    <property type="project" value="GO_Central"/>
</dbReference>
<accession>A0A7M7GQB3</accession>
<dbReference type="OMA" id="CEFWISI"/>
<dbReference type="GO" id="GO:0004993">
    <property type="term" value="F:G protein-coupled serotonin receptor activity"/>
    <property type="evidence" value="ECO:0000318"/>
    <property type="project" value="GO_Central"/>
</dbReference>
<dbReference type="GO" id="GO:0007187">
    <property type="term" value="P:G protein-coupled receptor signaling pathway, coupled to cyclic nucleotide second messenger"/>
    <property type="evidence" value="ECO:0000318"/>
    <property type="project" value="GO_Central"/>
</dbReference>
<dbReference type="PANTHER" id="PTHR24248">
    <property type="entry name" value="ADRENERGIC RECEPTOR-RELATED G-PROTEIN COUPLED RECEPTOR"/>
    <property type="match status" value="1"/>
</dbReference>
<keyword evidence="7" id="KW-0675">Receptor</keyword>
<dbReference type="Proteomes" id="UP000007110">
    <property type="component" value="Unassembled WGS sequence"/>
</dbReference>
<keyword evidence="5" id="KW-0297">G-protein coupled receptor</keyword>
<evidence type="ECO:0000256" key="7">
    <source>
        <dbReference type="ARBA" id="ARBA00023170"/>
    </source>
</evidence>
<dbReference type="EnsemblMetazoa" id="XM_003727618">
    <property type="protein sequence ID" value="XP_003727666"/>
    <property type="gene ID" value="LOC100888622"/>
</dbReference>
<name>A0A7M7GQB3_STRPU</name>
<dbReference type="GO" id="GO:0007268">
    <property type="term" value="P:chemical synaptic transmission"/>
    <property type="evidence" value="ECO:0000318"/>
    <property type="project" value="GO_Central"/>
</dbReference>
<dbReference type="KEGG" id="spu:100888622"/>
<feature type="domain" description="G-protein coupled receptors family 1 profile" evidence="11">
    <location>
        <begin position="69"/>
        <end position="360"/>
    </location>
</feature>
<evidence type="ECO:0000256" key="2">
    <source>
        <dbReference type="ARBA" id="ARBA00022475"/>
    </source>
</evidence>
<evidence type="ECO:0000256" key="10">
    <source>
        <dbReference type="SAM" id="Phobius"/>
    </source>
</evidence>
<dbReference type="CDD" id="cd14967">
    <property type="entry name" value="7tmA_amine_R-like"/>
    <property type="match status" value="1"/>
</dbReference>
<comment type="subcellular location">
    <subcellularLocation>
        <location evidence="1">Cell membrane</location>
        <topology evidence="1">Multi-pass membrane protein</topology>
    </subcellularLocation>
</comment>
<feature type="transmembrane region" description="Helical" evidence="10">
    <location>
        <begin position="304"/>
        <end position="329"/>
    </location>
</feature>
<keyword evidence="13" id="KW-1185">Reference proteome</keyword>
<feature type="transmembrane region" description="Helical" evidence="10">
    <location>
        <begin position="226"/>
        <end position="244"/>
    </location>
</feature>
<evidence type="ECO:0000256" key="9">
    <source>
        <dbReference type="SAM" id="MobiDB-lite"/>
    </source>
</evidence>
<evidence type="ECO:0000256" key="5">
    <source>
        <dbReference type="ARBA" id="ARBA00023040"/>
    </source>
</evidence>
<reference evidence="13" key="1">
    <citation type="submission" date="2015-02" db="EMBL/GenBank/DDBJ databases">
        <title>Genome sequencing for Strongylocentrotus purpuratus.</title>
        <authorList>
            <person name="Murali S."/>
            <person name="Liu Y."/>
            <person name="Vee V."/>
            <person name="English A."/>
            <person name="Wang M."/>
            <person name="Skinner E."/>
            <person name="Han Y."/>
            <person name="Muzny D.M."/>
            <person name="Worley K.C."/>
            <person name="Gibbs R.A."/>
        </authorList>
    </citation>
    <scope>NUCLEOTIDE SEQUENCE</scope>
</reference>
<feature type="region of interest" description="Disordered" evidence="9">
    <location>
        <begin position="460"/>
        <end position="483"/>
    </location>
</feature>
<dbReference type="RefSeq" id="XP_003727666.2">
    <property type="nucleotide sequence ID" value="XM_003727618.3"/>
</dbReference>
<dbReference type="PANTHER" id="PTHR24248:SF66">
    <property type="entry name" value="OCTOPAMINE RECEPTOR BETA-3R"/>
    <property type="match status" value="1"/>
</dbReference>
<keyword evidence="8" id="KW-0807">Transducer</keyword>
<dbReference type="InParanoid" id="A0A7M7GQB3"/>
<feature type="compositionally biased region" description="Basic and acidic residues" evidence="9">
    <location>
        <begin position="282"/>
        <end position="295"/>
    </location>
</feature>
<dbReference type="Pfam" id="PF00001">
    <property type="entry name" value="7tm_1"/>
    <property type="match status" value="1"/>
</dbReference>
<proteinExistence type="predicted"/>
<protein>
    <recommendedName>
        <fullName evidence="11">G-protein coupled receptors family 1 profile domain-containing protein</fullName>
    </recommendedName>
</protein>
<evidence type="ECO:0000256" key="3">
    <source>
        <dbReference type="ARBA" id="ARBA00022692"/>
    </source>
</evidence>
<dbReference type="InterPro" id="IPR000276">
    <property type="entry name" value="GPCR_Rhodpsn"/>
</dbReference>
<dbReference type="GO" id="GO:0030425">
    <property type="term" value="C:dendrite"/>
    <property type="evidence" value="ECO:0000318"/>
    <property type="project" value="GO_Central"/>
</dbReference>
<evidence type="ECO:0000256" key="4">
    <source>
        <dbReference type="ARBA" id="ARBA00022989"/>
    </source>
</evidence>
<evidence type="ECO:0000256" key="1">
    <source>
        <dbReference type="ARBA" id="ARBA00004651"/>
    </source>
</evidence>
<dbReference type="GeneID" id="100888622"/>
<keyword evidence="4 10" id="KW-1133">Transmembrane helix</keyword>
<dbReference type="AlphaFoldDB" id="A0A7M7GQB3"/>
<dbReference type="Gene3D" id="1.20.1070.10">
    <property type="entry name" value="Rhodopsin 7-helix transmembrane proteins"/>
    <property type="match status" value="1"/>
</dbReference>
<feature type="transmembrane region" description="Helical" evidence="10">
    <location>
        <begin position="90"/>
        <end position="108"/>
    </location>
</feature>
<dbReference type="InterPro" id="IPR017452">
    <property type="entry name" value="GPCR_Rhodpsn_7TM"/>
</dbReference>
<feature type="transmembrane region" description="Helical" evidence="10">
    <location>
        <begin position="128"/>
        <end position="149"/>
    </location>
</feature>
<evidence type="ECO:0000313" key="13">
    <source>
        <dbReference type="Proteomes" id="UP000007110"/>
    </source>
</evidence>
<organism evidence="12 13">
    <name type="scientific">Strongylocentrotus purpuratus</name>
    <name type="common">Purple sea urchin</name>
    <dbReference type="NCBI Taxonomy" id="7668"/>
    <lineage>
        <taxon>Eukaryota</taxon>
        <taxon>Metazoa</taxon>
        <taxon>Echinodermata</taxon>
        <taxon>Eleutherozoa</taxon>
        <taxon>Echinozoa</taxon>
        <taxon>Echinoidea</taxon>
        <taxon>Euechinoidea</taxon>
        <taxon>Echinacea</taxon>
        <taxon>Camarodonta</taxon>
        <taxon>Echinidea</taxon>
        <taxon>Strongylocentrotidae</taxon>
        <taxon>Strongylocentrotus</taxon>
    </lineage>
</organism>
<dbReference type="GO" id="GO:0045202">
    <property type="term" value="C:synapse"/>
    <property type="evidence" value="ECO:0007669"/>
    <property type="project" value="GOC"/>
</dbReference>
<keyword evidence="6 10" id="KW-0472">Membrane</keyword>
<feature type="transmembrane region" description="Helical" evidence="10">
    <location>
        <begin position="53"/>
        <end position="78"/>
    </location>
</feature>
<evidence type="ECO:0000259" key="11">
    <source>
        <dbReference type="PROSITE" id="PS50262"/>
    </source>
</evidence>
<feature type="compositionally biased region" description="Basic and acidic residues" evidence="9">
    <location>
        <begin position="463"/>
        <end position="483"/>
    </location>
</feature>
<evidence type="ECO:0000256" key="6">
    <source>
        <dbReference type="ARBA" id="ARBA00023136"/>
    </source>
</evidence>
<dbReference type="PROSITE" id="PS50262">
    <property type="entry name" value="G_PROTEIN_RECEP_F1_2"/>
    <property type="match status" value="1"/>
</dbReference>